<name>A0A165FGS4_XYLHT</name>
<keyword evidence="4 8" id="KW-0032">Aminotransferase</keyword>
<sequence length="402" mass="44979">MYHTENLNFLQAAFENDTSPLKTDLMCGVYRTDSGGPFVMKAVKMAKEILYNDPNWNHEYPPSHLGTREFRLLSANLFFGANNTLIHQNRIASMQTLGASGACHMGAVFLERHYGPWKDLDAKAVTFNHPNVFQYLGIKAISIPYYSHRTGSINFEKFQAALESAPNQSVIVLQVAGNNPTGCDPTISQWKRLADIFQRKKFFAFFDAAYLGFVSGDPFEDSEALRIFAKANIPMLVAATYGKSFGLYGERVGILLVATSAAETTVKVEKHMKLLARAETGAMPAFGSKIVELILSNDSVRKIWEADVRSISQELNSRRRQLQMRLQELGTSGDWSFLTDQVGMFSYTGFSPTEVNSLRHLYHVYLQDTGRLSIAGLNSSNINHVAQSIDTVIRNNEYRNEG</sequence>
<dbReference type="OMA" id="NGMFSYV"/>
<comment type="similarity">
    <text evidence="2">Belongs to the class-I pyridoxal-phosphate-dependent aminotransferase family.</text>
</comment>
<accession>A0A165FGS4</accession>
<evidence type="ECO:0000256" key="1">
    <source>
        <dbReference type="ARBA" id="ARBA00001933"/>
    </source>
</evidence>
<dbReference type="InterPro" id="IPR004839">
    <property type="entry name" value="Aminotransferase_I/II_large"/>
</dbReference>
<dbReference type="RefSeq" id="XP_018186515.1">
    <property type="nucleotide sequence ID" value="XM_018329980.1"/>
</dbReference>
<comment type="subunit">
    <text evidence="3">Homodimer.</text>
</comment>
<dbReference type="AlphaFoldDB" id="A0A165FGS4"/>
<evidence type="ECO:0000313" key="9">
    <source>
        <dbReference type="Proteomes" id="UP000076632"/>
    </source>
</evidence>
<dbReference type="GO" id="GO:0030170">
    <property type="term" value="F:pyridoxal phosphate binding"/>
    <property type="evidence" value="ECO:0007669"/>
    <property type="project" value="InterPro"/>
</dbReference>
<feature type="domain" description="Aminotransferase class I/classII large" evidence="7">
    <location>
        <begin position="23"/>
        <end position="389"/>
    </location>
</feature>
<dbReference type="PRINTS" id="PR00799">
    <property type="entry name" value="TRANSAMINASE"/>
</dbReference>
<dbReference type="PANTHER" id="PTHR11879:SF20">
    <property type="entry name" value="ASPARTATE AMINOTRANSFERASE"/>
    <property type="match status" value="1"/>
</dbReference>
<dbReference type="Gene3D" id="3.90.1150.10">
    <property type="entry name" value="Aspartate Aminotransferase, domain 1"/>
    <property type="match status" value="1"/>
</dbReference>
<keyword evidence="9" id="KW-1185">Reference proteome</keyword>
<dbReference type="GeneID" id="28895117"/>
<evidence type="ECO:0000256" key="4">
    <source>
        <dbReference type="ARBA" id="ARBA00022576"/>
    </source>
</evidence>
<dbReference type="OrthoDB" id="6752799at2759"/>
<dbReference type="GO" id="GO:0005829">
    <property type="term" value="C:cytosol"/>
    <property type="evidence" value="ECO:0007669"/>
    <property type="project" value="TreeGrafter"/>
</dbReference>
<dbReference type="Pfam" id="PF00155">
    <property type="entry name" value="Aminotran_1_2"/>
    <property type="match status" value="1"/>
</dbReference>
<evidence type="ECO:0000256" key="2">
    <source>
        <dbReference type="ARBA" id="ARBA00007441"/>
    </source>
</evidence>
<dbReference type="PANTHER" id="PTHR11879">
    <property type="entry name" value="ASPARTATE AMINOTRANSFERASE"/>
    <property type="match status" value="1"/>
</dbReference>
<proteinExistence type="inferred from homology"/>
<dbReference type="InterPro" id="IPR015422">
    <property type="entry name" value="PyrdxlP-dep_Trfase_small"/>
</dbReference>
<evidence type="ECO:0000256" key="5">
    <source>
        <dbReference type="ARBA" id="ARBA00022679"/>
    </source>
</evidence>
<dbReference type="InterPro" id="IPR000796">
    <property type="entry name" value="Asp_trans"/>
</dbReference>
<dbReference type="GO" id="GO:0004069">
    <property type="term" value="F:L-aspartate:2-oxoglutarate aminotransferase activity"/>
    <property type="evidence" value="ECO:0007669"/>
    <property type="project" value="TreeGrafter"/>
</dbReference>
<evidence type="ECO:0000313" key="8">
    <source>
        <dbReference type="EMBL" id="KZF20960.1"/>
    </source>
</evidence>
<dbReference type="STRING" id="1328760.A0A165FGS4"/>
<dbReference type="EMBL" id="KV407462">
    <property type="protein sequence ID" value="KZF20960.1"/>
    <property type="molecule type" value="Genomic_DNA"/>
</dbReference>
<dbReference type="SUPFAM" id="SSF53383">
    <property type="entry name" value="PLP-dependent transferases"/>
    <property type="match status" value="1"/>
</dbReference>
<dbReference type="Proteomes" id="UP000076632">
    <property type="component" value="Unassembled WGS sequence"/>
</dbReference>
<keyword evidence="6" id="KW-0663">Pyridoxal phosphate</keyword>
<dbReference type="InParanoid" id="A0A165FGS4"/>
<evidence type="ECO:0000256" key="6">
    <source>
        <dbReference type="ARBA" id="ARBA00022898"/>
    </source>
</evidence>
<comment type="cofactor">
    <cofactor evidence="1">
        <name>pyridoxal 5'-phosphate</name>
        <dbReference type="ChEBI" id="CHEBI:597326"/>
    </cofactor>
</comment>
<dbReference type="InterPro" id="IPR015424">
    <property type="entry name" value="PyrdxlP-dep_Trfase"/>
</dbReference>
<dbReference type="GO" id="GO:0006532">
    <property type="term" value="P:aspartate biosynthetic process"/>
    <property type="evidence" value="ECO:0007669"/>
    <property type="project" value="TreeGrafter"/>
</dbReference>
<dbReference type="Gene3D" id="3.40.640.10">
    <property type="entry name" value="Type I PLP-dependent aspartate aminotransferase-like (Major domain)"/>
    <property type="match status" value="1"/>
</dbReference>
<organism evidence="8 9">
    <name type="scientific">Xylona heveae (strain CBS 132557 / TC161)</name>
    <dbReference type="NCBI Taxonomy" id="1328760"/>
    <lineage>
        <taxon>Eukaryota</taxon>
        <taxon>Fungi</taxon>
        <taxon>Dikarya</taxon>
        <taxon>Ascomycota</taxon>
        <taxon>Pezizomycotina</taxon>
        <taxon>Xylonomycetes</taxon>
        <taxon>Xylonales</taxon>
        <taxon>Xylonaceae</taxon>
        <taxon>Xylona</taxon>
    </lineage>
</organism>
<keyword evidence="5 8" id="KW-0808">Transferase</keyword>
<evidence type="ECO:0000256" key="3">
    <source>
        <dbReference type="ARBA" id="ARBA00011738"/>
    </source>
</evidence>
<protein>
    <submittedName>
        <fullName evidence="8">Putative aspartate aminotransferase</fullName>
    </submittedName>
</protein>
<dbReference type="InterPro" id="IPR015421">
    <property type="entry name" value="PyrdxlP-dep_Trfase_major"/>
</dbReference>
<gene>
    <name evidence="8" type="ORF">L228DRAFT_213364</name>
</gene>
<dbReference type="CDD" id="cd00609">
    <property type="entry name" value="AAT_like"/>
    <property type="match status" value="1"/>
</dbReference>
<reference evidence="8 9" key="1">
    <citation type="journal article" date="2016" name="Fungal Biol.">
        <title>The genome of Xylona heveae provides a window into fungal endophytism.</title>
        <authorList>
            <person name="Gazis R."/>
            <person name="Kuo A."/>
            <person name="Riley R."/>
            <person name="LaButti K."/>
            <person name="Lipzen A."/>
            <person name="Lin J."/>
            <person name="Amirebrahimi M."/>
            <person name="Hesse C.N."/>
            <person name="Spatafora J.W."/>
            <person name="Henrissat B."/>
            <person name="Hainaut M."/>
            <person name="Grigoriev I.V."/>
            <person name="Hibbett D.S."/>
        </authorList>
    </citation>
    <scope>NUCLEOTIDE SEQUENCE [LARGE SCALE GENOMIC DNA]</scope>
    <source>
        <strain evidence="8 9">TC161</strain>
    </source>
</reference>
<evidence type="ECO:0000259" key="7">
    <source>
        <dbReference type="Pfam" id="PF00155"/>
    </source>
</evidence>